<dbReference type="GO" id="GO:0044874">
    <property type="term" value="P:lipoprotein localization to outer membrane"/>
    <property type="evidence" value="ECO:0007669"/>
    <property type="project" value="TreeGrafter"/>
</dbReference>
<evidence type="ECO:0000256" key="2">
    <source>
        <dbReference type="ARBA" id="ARBA00005236"/>
    </source>
</evidence>
<evidence type="ECO:0000256" key="3">
    <source>
        <dbReference type="ARBA" id="ARBA00022475"/>
    </source>
</evidence>
<accession>A0A257LUJ6</accession>
<dbReference type="InterPro" id="IPR003838">
    <property type="entry name" value="ABC3_permease_C"/>
</dbReference>
<dbReference type="InterPro" id="IPR051447">
    <property type="entry name" value="Lipoprotein-release_system"/>
</dbReference>
<keyword evidence="3" id="KW-1003">Cell membrane</keyword>
<reference evidence="10" key="1">
    <citation type="submission" date="2017-07" db="EMBL/GenBank/DDBJ databases">
        <title>Novel pathways for hydrocarbon cycling and metabolic interdependencies in hydrothermal sediment communities.</title>
        <authorList>
            <person name="Dombrowski N."/>
            <person name="Seitz K."/>
            <person name="Teske A."/>
            <person name="Baker B."/>
        </authorList>
    </citation>
    <scope>NUCLEOTIDE SEQUENCE [LARGE SCALE GENOMIC DNA]</scope>
</reference>
<dbReference type="EMBL" id="NMUJ01000066">
    <property type="protein sequence ID" value="OYV02636.1"/>
    <property type="molecule type" value="Genomic_DNA"/>
</dbReference>
<proteinExistence type="inferred from homology"/>
<comment type="similarity">
    <text evidence="2">Belongs to the ABC-4 integral membrane protein family. LolC/E subfamily.</text>
</comment>
<dbReference type="Proteomes" id="UP000216312">
    <property type="component" value="Unassembled WGS sequence"/>
</dbReference>
<evidence type="ECO:0000256" key="7">
    <source>
        <dbReference type="SAM" id="Phobius"/>
    </source>
</evidence>
<dbReference type="Pfam" id="PF02687">
    <property type="entry name" value="FtsX"/>
    <property type="match status" value="1"/>
</dbReference>
<dbReference type="AlphaFoldDB" id="A0A257LUJ6"/>
<evidence type="ECO:0000259" key="8">
    <source>
        <dbReference type="Pfam" id="PF02687"/>
    </source>
</evidence>
<evidence type="ECO:0000256" key="6">
    <source>
        <dbReference type="ARBA" id="ARBA00023136"/>
    </source>
</evidence>
<keyword evidence="6 7" id="KW-0472">Membrane</keyword>
<dbReference type="GO" id="GO:0098797">
    <property type="term" value="C:plasma membrane protein complex"/>
    <property type="evidence" value="ECO:0007669"/>
    <property type="project" value="TreeGrafter"/>
</dbReference>
<keyword evidence="4 7" id="KW-0812">Transmembrane</keyword>
<organism evidence="9 10">
    <name type="scientific">candidate division WOR-3 bacterium 4484_18</name>
    <dbReference type="NCBI Taxonomy" id="2020626"/>
    <lineage>
        <taxon>Bacteria</taxon>
        <taxon>Bacteria division WOR-3</taxon>
    </lineage>
</organism>
<evidence type="ECO:0000313" key="10">
    <source>
        <dbReference type="Proteomes" id="UP000216312"/>
    </source>
</evidence>
<feature type="transmembrane region" description="Helical" evidence="7">
    <location>
        <begin position="30"/>
        <end position="58"/>
    </location>
</feature>
<feature type="transmembrane region" description="Helical" evidence="7">
    <location>
        <begin position="84"/>
        <end position="103"/>
    </location>
</feature>
<sequence>AILMMMVVRKTREIGVLRALGMTKYRIRRLFILEGLWLGITGVVLGNIVGLLLCYLLGKYRFIHLPPEIYSIQYLPVAVEPFDVFWVSALTLLLALLASVYPAQRAASLMPAEAIRYAE</sequence>
<evidence type="ECO:0000256" key="1">
    <source>
        <dbReference type="ARBA" id="ARBA00004651"/>
    </source>
</evidence>
<name>A0A257LUJ6_UNCW3</name>
<feature type="non-terminal residue" evidence="9">
    <location>
        <position position="1"/>
    </location>
</feature>
<evidence type="ECO:0000313" key="9">
    <source>
        <dbReference type="EMBL" id="OYV02636.1"/>
    </source>
</evidence>
<keyword evidence="9" id="KW-0449">Lipoprotein</keyword>
<evidence type="ECO:0000256" key="5">
    <source>
        <dbReference type="ARBA" id="ARBA00022989"/>
    </source>
</evidence>
<protein>
    <submittedName>
        <fullName evidence="9">Lipoprotein-releasing system transmembrane subunit LolC</fullName>
    </submittedName>
</protein>
<keyword evidence="5 7" id="KW-1133">Transmembrane helix</keyword>
<dbReference type="PANTHER" id="PTHR30489:SF0">
    <property type="entry name" value="LIPOPROTEIN-RELEASING SYSTEM TRANSMEMBRANE PROTEIN LOLE"/>
    <property type="match status" value="1"/>
</dbReference>
<evidence type="ECO:0000256" key="4">
    <source>
        <dbReference type="ARBA" id="ARBA00022692"/>
    </source>
</evidence>
<gene>
    <name evidence="9" type="ORF">CGW93_04470</name>
</gene>
<dbReference type="PANTHER" id="PTHR30489">
    <property type="entry name" value="LIPOPROTEIN-RELEASING SYSTEM TRANSMEMBRANE PROTEIN LOLE"/>
    <property type="match status" value="1"/>
</dbReference>
<feature type="domain" description="ABC3 transporter permease C-terminal" evidence="8">
    <location>
        <begin position="2"/>
        <end position="109"/>
    </location>
</feature>
<comment type="subcellular location">
    <subcellularLocation>
        <location evidence="1">Cell membrane</location>
        <topology evidence="1">Multi-pass membrane protein</topology>
    </subcellularLocation>
</comment>
<comment type="caution">
    <text evidence="9">The sequence shown here is derived from an EMBL/GenBank/DDBJ whole genome shotgun (WGS) entry which is preliminary data.</text>
</comment>